<evidence type="ECO:0000313" key="1">
    <source>
        <dbReference type="EMBL" id="QOT77960.1"/>
    </source>
</evidence>
<dbReference type="GeneID" id="98400858"/>
<dbReference type="EMBL" id="CP062803">
    <property type="protein sequence ID" value="QOT77960.1"/>
    <property type="molecule type" value="Genomic_DNA"/>
</dbReference>
<dbReference type="RefSeq" id="WP_150985787.1">
    <property type="nucleotide sequence ID" value="NZ_CP062803.1"/>
</dbReference>
<dbReference type="AlphaFoldDB" id="A0A643FZV2"/>
<accession>A0A643FZV2</accession>
<name>A0A643FZV2_9BURK</name>
<protein>
    <submittedName>
        <fullName evidence="1">Uncharacterized protein</fullName>
    </submittedName>
</protein>
<organism evidence="1 2">
    <name type="scientific">Cupriavidus basilensis</name>
    <dbReference type="NCBI Taxonomy" id="68895"/>
    <lineage>
        <taxon>Bacteria</taxon>
        <taxon>Pseudomonadati</taxon>
        <taxon>Pseudomonadota</taxon>
        <taxon>Betaproteobacteria</taxon>
        <taxon>Burkholderiales</taxon>
        <taxon>Burkholderiaceae</taxon>
        <taxon>Cupriavidus</taxon>
    </lineage>
</organism>
<sequence>MQTAIAAVAATSAIPNLQIYDASRFPIVIGRTQAMQAGYAIQWREEMTALVEQGRPFVLIHDQRPAEETQEDRKQRALWLKQYKAPLGAVCRALIHIEPDPIRRAALKAQALLAVKAFGIPMAISATMSDALSLAARVLDETTLDASADAQAPGAAAR</sequence>
<gene>
    <name evidence="1" type="ORF">F7R26_008065</name>
</gene>
<reference evidence="1 2" key="1">
    <citation type="submission" date="2020-10" db="EMBL/GenBank/DDBJ databases">
        <title>Complete genome sequence of Cupriavidus basilensis CCUG 49340T.</title>
        <authorList>
            <person name="Salva-Serra F."/>
            <person name="Donoso R.A."/>
            <person name="Cho K.H."/>
            <person name="Yoo J.A."/>
            <person name="Lee K."/>
            <person name="Yoon S.-H."/>
            <person name="Perez-Pantoja D."/>
            <person name="Moore E.R.B."/>
        </authorList>
    </citation>
    <scope>NUCLEOTIDE SEQUENCE [LARGE SCALE GENOMIC DNA]</scope>
    <source>
        <strain evidence="2">CCUG 49340</strain>
    </source>
</reference>
<proteinExistence type="predicted"/>
<evidence type="ECO:0000313" key="2">
    <source>
        <dbReference type="Proteomes" id="UP000397656"/>
    </source>
</evidence>
<dbReference type="Proteomes" id="UP000397656">
    <property type="component" value="Chromosome 1"/>
</dbReference>